<dbReference type="EMBL" id="PJQD01000022">
    <property type="protein sequence ID" value="POY74738.1"/>
    <property type="molecule type" value="Genomic_DNA"/>
</dbReference>
<keyword evidence="3" id="KW-1185">Reference proteome</keyword>
<evidence type="ECO:0000313" key="2">
    <source>
        <dbReference type="EMBL" id="POY74738.1"/>
    </source>
</evidence>
<evidence type="ECO:0000313" key="3">
    <source>
        <dbReference type="Proteomes" id="UP000237144"/>
    </source>
</evidence>
<reference evidence="2 3" key="1">
    <citation type="journal article" date="2018" name="Front. Microbiol.">
        <title>Prospects for Fungal Bioremediation of Acidic Radioactive Waste Sites: Characterization and Genome Sequence of Rhodotorula taiwanensis MD1149.</title>
        <authorList>
            <person name="Tkavc R."/>
            <person name="Matrosova V.Y."/>
            <person name="Grichenko O.E."/>
            <person name="Gostincar C."/>
            <person name="Volpe R.P."/>
            <person name="Klimenkova P."/>
            <person name="Gaidamakova E.K."/>
            <person name="Zhou C.E."/>
            <person name="Stewart B.J."/>
            <person name="Lyman M.G."/>
            <person name="Malfatti S.A."/>
            <person name="Rubinfeld B."/>
            <person name="Courtot M."/>
            <person name="Singh J."/>
            <person name="Dalgard C.L."/>
            <person name="Hamilton T."/>
            <person name="Frey K.G."/>
            <person name="Gunde-Cimerman N."/>
            <person name="Dugan L."/>
            <person name="Daly M.J."/>
        </authorList>
    </citation>
    <scope>NUCLEOTIDE SEQUENCE [LARGE SCALE GENOMIC DNA]</scope>
    <source>
        <strain evidence="2 3">MD1149</strain>
    </source>
</reference>
<evidence type="ECO:0000256" key="1">
    <source>
        <dbReference type="SAM" id="MobiDB-lite"/>
    </source>
</evidence>
<gene>
    <name evidence="2" type="ORF">BMF94_2214</name>
</gene>
<dbReference type="Proteomes" id="UP000237144">
    <property type="component" value="Unassembled WGS sequence"/>
</dbReference>
<dbReference type="OrthoDB" id="2532734at2759"/>
<name>A0A2S5BDA2_9BASI</name>
<protein>
    <submittedName>
        <fullName evidence="2">Uncharacterized protein</fullName>
    </submittedName>
</protein>
<feature type="compositionally biased region" description="Basic and acidic residues" evidence="1">
    <location>
        <begin position="76"/>
        <end position="90"/>
    </location>
</feature>
<proteinExistence type="predicted"/>
<accession>A0A2S5BDA2</accession>
<organism evidence="2 3">
    <name type="scientific">Rhodotorula taiwanensis</name>
    <dbReference type="NCBI Taxonomy" id="741276"/>
    <lineage>
        <taxon>Eukaryota</taxon>
        <taxon>Fungi</taxon>
        <taxon>Dikarya</taxon>
        <taxon>Basidiomycota</taxon>
        <taxon>Pucciniomycotina</taxon>
        <taxon>Microbotryomycetes</taxon>
        <taxon>Sporidiobolales</taxon>
        <taxon>Sporidiobolaceae</taxon>
        <taxon>Rhodotorula</taxon>
    </lineage>
</organism>
<feature type="region of interest" description="Disordered" evidence="1">
    <location>
        <begin position="1"/>
        <end position="108"/>
    </location>
</feature>
<comment type="caution">
    <text evidence="2">The sequence shown here is derived from an EMBL/GenBank/DDBJ whole genome shotgun (WGS) entry which is preliminary data.</text>
</comment>
<dbReference type="AlphaFoldDB" id="A0A2S5BDA2"/>
<sequence length="108" mass="11539">MSQENSGNDQPQEQQFSIQPHPATSNDPADIERQHGGLGGAPTLQHLQGAQASPFGGRGDQPHIPNQDMLNNLEEPMNRDQLHARQEELNKPGSGVNTPSGDGNAGEL</sequence>
<feature type="compositionally biased region" description="Polar residues" evidence="1">
    <location>
        <begin position="1"/>
        <end position="27"/>
    </location>
</feature>